<evidence type="ECO:0000313" key="1">
    <source>
        <dbReference type="EMBL" id="KAG0546685.1"/>
    </source>
</evidence>
<reference evidence="1" key="1">
    <citation type="journal article" date="2019" name="BMC Genomics">
        <title>A new reference genome for Sorghum bicolor reveals high levels of sequence similarity between sweet and grain genotypes: implications for the genetics of sugar metabolism.</title>
        <authorList>
            <person name="Cooper E.A."/>
            <person name="Brenton Z.W."/>
            <person name="Flinn B.S."/>
            <person name="Jenkins J."/>
            <person name="Shu S."/>
            <person name="Flowers D."/>
            <person name="Luo F."/>
            <person name="Wang Y."/>
            <person name="Xia P."/>
            <person name="Barry K."/>
            <person name="Daum C."/>
            <person name="Lipzen A."/>
            <person name="Yoshinaga Y."/>
            <person name="Schmutz J."/>
            <person name="Saski C."/>
            <person name="Vermerris W."/>
            <person name="Kresovich S."/>
        </authorList>
    </citation>
    <scope>NUCLEOTIDE SEQUENCE</scope>
</reference>
<comment type="caution">
    <text evidence="1">The sequence shown here is derived from an EMBL/GenBank/DDBJ whole genome shotgun (WGS) entry which is preliminary data.</text>
</comment>
<dbReference type="EMBL" id="CM027680">
    <property type="protein sequence ID" value="KAG0546685.1"/>
    <property type="molecule type" value="Genomic_DNA"/>
</dbReference>
<gene>
    <name evidence="1" type="ORF">BDA96_01G015400</name>
</gene>
<dbReference type="AlphaFoldDB" id="A0A921UX49"/>
<reference evidence="1" key="2">
    <citation type="submission" date="2020-10" db="EMBL/GenBank/DDBJ databases">
        <authorList>
            <person name="Cooper E.A."/>
            <person name="Brenton Z.W."/>
            <person name="Flinn B.S."/>
            <person name="Jenkins J."/>
            <person name="Shu S."/>
            <person name="Flowers D."/>
            <person name="Luo F."/>
            <person name="Wang Y."/>
            <person name="Xia P."/>
            <person name="Barry K."/>
            <person name="Daum C."/>
            <person name="Lipzen A."/>
            <person name="Yoshinaga Y."/>
            <person name="Schmutz J."/>
            <person name="Saski C."/>
            <person name="Vermerris W."/>
            <person name="Kresovich S."/>
        </authorList>
    </citation>
    <scope>NUCLEOTIDE SEQUENCE</scope>
</reference>
<accession>A0A921UX49</accession>
<organism evidence="1 2">
    <name type="scientific">Sorghum bicolor</name>
    <name type="common">Sorghum</name>
    <name type="synonym">Sorghum vulgare</name>
    <dbReference type="NCBI Taxonomy" id="4558"/>
    <lineage>
        <taxon>Eukaryota</taxon>
        <taxon>Viridiplantae</taxon>
        <taxon>Streptophyta</taxon>
        <taxon>Embryophyta</taxon>
        <taxon>Tracheophyta</taxon>
        <taxon>Spermatophyta</taxon>
        <taxon>Magnoliopsida</taxon>
        <taxon>Liliopsida</taxon>
        <taxon>Poales</taxon>
        <taxon>Poaceae</taxon>
        <taxon>PACMAD clade</taxon>
        <taxon>Panicoideae</taxon>
        <taxon>Andropogonodae</taxon>
        <taxon>Andropogoneae</taxon>
        <taxon>Sorghinae</taxon>
        <taxon>Sorghum</taxon>
    </lineage>
</organism>
<evidence type="ECO:0000313" key="2">
    <source>
        <dbReference type="Proteomes" id="UP000807115"/>
    </source>
</evidence>
<dbReference type="Proteomes" id="UP000807115">
    <property type="component" value="Chromosome 1"/>
</dbReference>
<sequence>MLPRPWVVLVQYNTCLLTKKYAWLLFHWMFYYRSRNPRLYFSTNKILDQSLMVYLLILIGI</sequence>
<proteinExistence type="predicted"/>
<name>A0A921UX49_SORBI</name>
<protein>
    <submittedName>
        <fullName evidence="1">Uncharacterized protein</fullName>
    </submittedName>
</protein>